<dbReference type="PANTHER" id="PTHR12302">
    <property type="entry name" value="EBNA2 BINDING PROTEIN P100"/>
    <property type="match status" value="1"/>
</dbReference>
<sequence length="219" mass="24214">MLKESHGIKHHALETSRVCGRLERHHQFGEQMLRRITLAALAAVTALAAGLPFPVAGGSKPSVSDLSGPGEPVVVERVLDGDTVSVRGRRERVRLANIDAPEMSHGYGKPGQPFSVQSTKWLTEQVEGKPGVSMRCVDEDRYGRSVCDLYRNGSHVNKELVRAGLAWANTANKRYLRDRTVLDAQEEARAAHRGLWAQPKPVPPWEWRHTCWDGAVCAP</sequence>
<keyword evidence="1" id="KW-0540">Nuclease</keyword>
<name>A0A923MB27_9BURK</name>
<feature type="transmembrane region" description="Helical" evidence="4">
    <location>
        <begin position="36"/>
        <end position="55"/>
    </location>
</feature>
<proteinExistence type="predicted"/>
<evidence type="ECO:0000256" key="4">
    <source>
        <dbReference type="SAM" id="Phobius"/>
    </source>
</evidence>
<evidence type="ECO:0000313" key="7">
    <source>
        <dbReference type="Proteomes" id="UP000596827"/>
    </source>
</evidence>
<comment type="caution">
    <text evidence="6">The sequence shown here is derived from an EMBL/GenBank/DDBJ whole genome shotgun (WGS) entry which is preliminary data.</text>
</comment>
<evidence type="ECO:0000256" key="2">
    <source>
        <dbReference type="ARBA" id="ARBA00022759"/>
    </source>
</evidence>
<keyword evidence="3" id="KW-0378">Hydrolase</keyword>
<dbReference type="InterPro" id="IPR016071">
    <property type="entry name" value="Staphylococal_nuclease_OB-fold"/>
</dbReference>
<dbReference type="GO" id="GO:0005737">
    <property type="term" value="C:cytoplasm"/>
    <property type="evidence" value="ECO:0007669"/>
    <property type="project" value="TreeGrafter"/>
</dbReference>
<protein>
    <submittedName>
        <fullName evidence="6">Thermonuclease family protein</fullName>
    </submittedName>
</protein>
<evidence type="ECO:0000313" key="6">
    <source>
        <dbReference type="EMBL" id="MBC5767547.1"/>
    </source>
</evidence>
<dbReference type="EMBL" id="JACORU010000011">
    <property type="protein sequence ID" value="MBC5767547.1"/>
    <property type="molecule type" value="Genomic_DNA"/>
</dbReference>
<evidence type="ECO:0000256" key="1">
    <source>
        <dbReference type="ARBA" id="ARBA00022722"/>
    </source>
</evidence>
<dbReference type="GO" id="GO:0016787">
    <property type="term" value="F:hydrolase activity"/>
    <property type="evidence" value="ECO:0007669"/>
    <property type="project" value="UniProtKB-KW"/>
</dbReference>
<reference evidence="6" key="1">
    <citation type="submission" date="2020-08" db="EMBL/GenBank/DDBJ databases">
        <title>Ramlibacter sp. GTP1 16S ribosomal RNA gene genome sequencing and assembly.</title>
        <authorList>
            <person name="Kang M."/>
        </authorList>
    </citation>
    <scope>NUCLEOTIDE SEQUENCE</scope>
    <source>
        <strain evidence="6">GTP1</strain>
    </source>
</reference>
<evidence type="ECO:0000256" key="3">
    <source>
        <dbReference type="ARBA" id="ARBA00022801"/>
    </source>
</evidence>
<dbReference type="PROSITE" id="PS50830">
    <property type="entry name" value="TNASE_3"/>
    <property type="match status" value="1"/>
</dbReference>
<dbReference type="Pfam" id="PF00565">
    <property type="entry name" value="SNase"/>
    <property type="match status" value="1"/>
</dbReference>
<accession>A0A923MB27</accession>
<dbReference type="GO" id="GO:0004519">
    <property type="term" value="F:endonuclease activity"/>
    <property type="evidence" value="ECO:0007669"/>
    <property type="project" value="UniProtKB-KW"/>
</dbReference>
<organism evidence="6 7">
    <name type="scientific">Ramlibacter albus</name>
    <dbReference type="NCBI Taxonomy" id="2079448"/>
    <lineage>
        <taxon>Bacteria</taxon>
        <taxon>Pseudomonadati</taxon>
        <taxon>Pseudomonadota</taxon>
        <taxon>Betaproteobacteria</taxon>
        <taxon>Burkholderiales</taxon>
        <taxon>Comamonadaceae</taxon>
        <taxon>Ramlibacter</taxon>
    </lineage>
</organism>
<dbReference type="InterPro" id="IPR035437">
    <property type="entry name" value="SNase_OB-fold_sf"/>
</dbReference>
<keyword evidence="4" id="KW-0812">Transmembrane</keyword>
<keyword evidence="7" id="KW-1185">Reference proteome</keyword>
<dbReference type="PANTHER" id="PTHR12302:SF3">
    <property type="entry name" value="SERINE_THREONINE-PROTEIN KINASE 31"/>
    <property type="match status" value="1"/>
</dbReference>
<dbReference type="AlphaFoldDB" id="A0A923MB27"/>
<dbReference type="SUPFAM" id="SSF50199">
    <property type="entry name" value="Staphylococcal nuclease"/>
    <property type="match status" value="1"/>
</dbReference>
<gene>
    <name evidence="6" type="ORF">H8R02_23990</name>
</gene>
<feature type="domain" description="TNase-like" evidence="5">
    <location>
        <begin position="69"/>
        <end position="198"/>
    </location>
</feature>
<keyword evidence="4" id="KW-0472">Membrane</keyword>
<keyword evidence="2" id="KW-0255">Endonuclease</keyword>
<evidence type="ECO:0000259" key="5">
    <source>
        <dbReference type="PROSITE" id="PS50830"/>
    </source>
</evidence>
<dbReference type="Proteomes" id="UP000596827">
    <property type="component" value="Unassembled WGS sequence"/>
</dbReference>
<dbReference type="Gene3D" id="2.40.50.90">
    <property type="match status" value="1"/>
</dbReference>
<keyword evidence="4" id="KW-1133">Transmembrane helix</keyword>
<dbReference type="RefSeq" id="WP_187084033.1">
    <property type="nucleotide sequence ID" value="NZ_JACORU010000011.1"/>
</dbReference>
<dbReference type="SMART" id="SM00318">
    <property type="entry name" value="SNc"/>
    <property type="match status" value="1"/>
</dbReference>